<protein>
    <submittedName>
        <fullName evidence="1">Uncharacterized protein TCIL3000_11_8160</fullName>
    </submittedName>
</protein>
<dbReference type="VEuPathDB" id="TriTrypDB:TcIL3000.11.8160"/>
<organism evidence="1">
    <name type="scientific">Trypanosoma congolense (strain IL3000)</name>
    <dbReference type="NCBI Taxonomy" id="1068625"/>
    <lineage>
        <taxon>Eukaryota</taxon>
        <taxon>Discoba</taxon>
        <taxon>Euglenozoa</taxon>
        <taxon>Kinetoplastea</taxon>
        <taxon>Metakinetoplastina</taxon>
        <taxon>Trypanosomatida</taxon>
        <taxon>Trypanosomatidae</taxon>
        <taxon>Trypanosoma</taxon>
        <taxon>Nannomonas</taxon>
    </lineage>
</organism>
<evidence type="ECO:0000313" key="1">
    <source>
        <dbReference type="EMBL" id="CCC95366.1"/>
    </source>
</evidence>
<reference evidence="1" key="1">
    <citation type="journal article" date="2012" name="Proc. Natl. Acad. Sci. U.S.A.">
        <title>Antigenic diversity is generated by distinct evolutionary mechanisms in African trypanosome species.</title>
        <authorList>
            <person name="Jackson A.P."/>
            <person name="Berry A."/>
            <person name="Aslett M."/>
            <person name="Allison H.C."/>
            <person name="Burton P."/>
            <person name="Vavrova-Anderson J."/>
            <person name="Brown R."/>
            <person name="Browne H."/>
            <person name="Corton N."/>
            <person name="Hauser H."/>
            <person name="Gamble J."/>
            <person name="Gilderthorp R."/>
            <person name="Marcello L."/>
            <person name="McQuillan J."/>
            <person name="Otto T.D."/>
            <person name="Quail M.A."/>
            <person name="Sanders M.J."/>
            <person name="van Tonder A."/>
            <person name="Ginger M.L."/>
            <person name="Field M.C."/>
            <person name="Barry J.D."/>
            <person name="Hertz-Fowler C."/>
            <person name="Berriman M."/>
        </authorList>
    </citation>
    <scope>NUCLEOTIDE SEQUENCE</scope>
    <source>
        <strain evidence="1">IL3000</strain>
    </source>
</reference>
<proteinExistence type="predicted"/>
<dbReference type="AlphaFoldDB" id="G0V145"/>
<dbReference type="EMBL" id="HE575324">
    <property type="protein sequence ID" value="CCC95366.1"/>
    <property type="molecule type" value="Genomic_DNA"/>
</dbReference>
<gene>
    <name evidence="1" type="ORF">TCIL3000_11_8160</name>
</gene>
<accession>G0V145</accession>
<name>G0V145_TRYCI</name>
<sequence>MRILITTTNRDPIHTNSPHALRSKSVPHPSNRYHVPLTPKCCLAHGLASLTTEFHQTHSMVWFGVLPSLHSITLSLKQTPSPSPGTPTIPRSLFLFLYCKTVTLPSHLHSLRYINNAVYKGREKVNKEKRMYVNKKKYAYLHSYIHYNFSLPPAPFSR</sequence>